<evidence type="ECO:0000256" key="4">
    <source>
        <dbReference type="ARBA" id="ARBA00023125"/>
    </source>
</evidence>
<dbReference type="GO" id="GO:0000110">
    <property type="term" value="C:nucleotide-excision repair factor 1 complex"/>
    <property type="evidence" value="ECO:0007669"/>
    <property type="project" value="TreeGrafter"/>
</dbReference>
<dbReference type="RefSeq" id="XP_025345328.1">
    <property type="nucleotide sequence ID" value="XM_025489944.1"/>
</dbReference>
<dbReference type="CDD" id="cd22325">
    <property type="entry name" value="ERCC1_C-like"/>
    <property type="match status" value="1"/>
</dbReference>
<reference evidence="8 9" key="1">
    <citation type="journal article" date="2018" name="Mol. Biol. Evol.">
        <title>Broad Genomic Sampling Reveals a Smut Pathogenic Ancestry of the Fungal Clade Ustilaginomycotina.</title>
        <authorList>
            <person name="Kijpornyongpan T."/>
            <person name="Mondo S.J."/>
            <person name="Barry K."/>
            <person name="Sandor L."/>
            <person name="Lee J."/>
            <person name="Lipzen A."/>
            <person name="Pangilinan J."/>
            <person name="LaButti K."/>
            <person name="Hainaut M."/>
            <person name="Henrissat B."/>
            <person name="Grigoriev I.V."/>
            <person name="Spatafora J.W."/>
            <person name="Aime M.C."/>
        </authorList>
    </citation>
    <scope>NUCLEOTIDE SEQUENCE [LARGE SCALE GENOMIC DNA]</scope>
    <source>
        <strain evidence="8 9">MCA 4718</strain>
    </source>
</reference>
<proteinExistence type="inferred from homology"/>
<evidence type="ECO:0000259" key="7">
    <source>
        <dbReference type="Pfam" id="PF03834"/>
    </source>
</evidence>
<feature type="non-terminal residue" evidence="8">
    <location>
        <position position="195"/>
    </location>
</feature>
<dbReference type="InterPro" id="IPR010994">
    <property type="entry name" value="RuvA_2-like"/>
</dbReference>
<dbReference type="InterPro" id="IPR011335">
    <property type="entry name" value="Restrct_endonuc-II-like"/>
</dbReference>
<organism evidence="8 9">
    <name type="scientific">Pseudomicrostroma glucosiphilum</name>
    <dbReference type="NCBI Taxonomy" id="1684307"/>
    <lineage>
        <taxon>Eukaryota</taxon>
        <taxon>Fungi</taxon>
        <taxon>Dikarya</taxon>
        <taxon>Basidiomycota</taxon>
        <taxon>Ustilaginomycotina</taxon>
        <taxon>Exobasidiomycetes</taxon>
        <taxon>Microstromatales</taxon>
        <taxon>Microstromatales incertae sedis</taxon>
        <taxon>Pseudomicrostroma</taxon>
    </lineage>
</organism>
<dbReference type="AlphaFoldDB" id="A0A316TZW3"/>
<evidence type="ECO:0000313" key="9">
    <source>
        <dbReference type="Proteomes" id="UP000245942"/>
    </source>
</evidence>
<evidence type="ECO:0000256" key="3">
    <source>
        <dbReference type="ARBA" id="ARBA00022763"/>
    </source>
</evidence>
<dbReference type="Proteomes" id="UP000245942">
    <property type="component" value="Unassembled WGS sequence"/>
</dbReference>
<dbReference type="SUPFAM" id="SSF47781">
    <property type="entry name" value="RuvA domain 2-like"/>
    <property type="match status" value="1"/>
</dbReference>
<feature type="non-terminal residue" evidence="8">
    <location>
        <position position="1"/>
    </location>
</feature>
<dbReference type="GeneID" id="37011678"/>
<dbReference type="STRING" id="1684307.A0A316TZW3"/>
<dbReference type="PANTHER" id="PTHR12749">
    <property type="entry name" value="EXCISION REPAIR CROSS-COMPLEMENTING 1 ERCC1"/>
    <property type="match status" value="1"/>
</dbReference>
<dbReference type="Gene3D" id="3.40.50.10130">
    <property type="match status" value="1"/>
</dbReference>
<dbReference type="GO" id="GO:0003697">
    <property type="term" value="F:single-stranded DNA binding"/>
    <property type="evidence" value="ECO:0007669"/>
    <property type="project" value="TreeGrafter"/>
</dbReference>
<keyword evidence="3" id="KW-0227">DNA damage</keyword>
<comment type="similarity">
    <text evidence="2">Belongs to the ERCC1/RAD10/SWI10 family.</text>
</comment>
<dbReference type="InterPro" id="IPR004579">
    <property type="entry name" value="ERCC1/RAD10/SWI10"/>
</dbReference>
<sequence length="195" mass="22119">SGSSILAHPQQKGNPLLKELTHQRWEHAEIAPDYHIAQSTCALFLQLKYHRLHPEYIHQRIKAISGMYSHRLLILQHDVDASSSEPAIRELTKISIVNNLTLLLAWTPQEAAQWLEKYKMCEFKGAELIRGRPKETQRERMSDVLTQPTGVNKADATALMAKFGSIRNISQATADDLSDIPGMGEIKIKRLREAF</sequence>
<dbReference type="Pfam" id="PF14520">
    <property type="entry name" value="HHH_5"/>
    <property type="match status" value="1"/>
</dbReference>
<comment type="subcellular location">
    <subcellularLocation>
        <location evidence="1">Nucleus</location>
    </subcellularLocation>
</comment>
<dbReference type="InterPro" id="IPR047260">
    <property type="entry name" value="ERCC1-like_central_dom"/>
</dbReference>
<keyword evidence="9" id="KW-1185">Reference proteome</keyword>
<dbReference type="GO" id="GO:0003684">
    <property type="term" value="F:damaged DNA binding"/>
    <property type="evidence" value="ECO:0007669"/>
    <property type="project" value="InterPro"/>
</dbReference>
<feature type="domain" description="ERCC1-like central" evidence="7">
    <location>
        <begin position="5"/>
        <end position="119"/>
    </location>
</feature>
<evidence type="ECO:0000313" key="8">
    <source>
        <dbReference type="EMBL" id="PWN18168.1"/>
    </source>
</evidence>
<dbReference type="NCBIfam" id="TIGR00597">
    <property type="entry name" value="rad10"/>
    <property type="match status" value="1"/>
</dbReference>
<dbReference type="EMBL" id="KZ819338">
    <property type="protein sequence ID" value="PWN18168.1"/>
    <property type="molecule type" value="Genomic_DNA"/>
</dbReference>
<name>A0A316TZW3_9BASI</name>
<evidence type="ECO:0000256" key="2">
    <source>
        <dbReference type="ARBA" id="ARBA00008283"/>
    </source>
</evidence>
<dbReference type="GO" id="GO:0070914">
    <property type="term" value="P:UV-damage excision repair"/>
    <property type="evidence" value="ECO:0007669"/>
    <property type="project" value="TreeGrafter"/>
</dbReference>
<keyword evidence="6" id="KW-0539">Nucleus</keyword>
<protein>
    <submittedName>
        <fullName evidence="8">DNA repair protein rad10</fullName>
    </submittedName>
</protein>
<dbReference type="GO" id="GO:0070522">
    <property type="term" value="C:ERCC4-ERCC1 complex"/>
    <property type="evidence" value="ECO:0007669"/>
    <property type="project" value="TreeGrafter"/>
</dbReference>
<dbReference type="OrthoDB" id="10262814at2759"/>
<evidence type="ECO:0000256" key="5">
    <source>
        <dbReference type="ARBA" id="ARBA00023204"/>
    </source>
</evidence>
<dbReference type="SUPFAM" id="SSF52980">
    <property type="entry name" value="Restriction endonuclease-like"/>
    <property type="match status" value="1"/>
</dbReference>
<dbReference type="GO" id="GO:0006302">
    <property type="term" value="P:double-strand break repair"/>
    <property type="evidence" value="ECO:0007669"/>
    <property type="project" value="UniProtKB-ARBA"/>
</dbReference>
<gene>
    <name evidence="8" type="ORF">BCV69DRAFT_237588</name>
</gene>
<dbReference type="GO" id="GO:0006312">
    <property type="term" value="P:mitotic recombination"/>
    <property type="evidence" value="ECO:0007669"/>
    <property type="project" value="TreeGrafter"/>
</dbReference>
<keyword evidence="5" id="KW-0234">DNA repair</keyword>
<dbReference type="Pfam" id="PF03834">
    <property type="entry name" value="Rad10"/>
    <property type="match status" value="1"/>
</dbReference>
<evidence type="ECO:0000256" key="6">
    <source>
        <dbReference type="ARBA" id="ARBA00023242"/>
    </source>
</evidence>
<keyword evidence="4" id="KW-0238">DNA-binding</keyword>
<accession>A0A316TZW3</accession>
<dbReference type="FunFam" id="3.40.50.10130:FF:000001">
    <property type="entry name" value="DNA excision repair protein ERCC-1"/>
    <property type="match status" value="1"/>
</dbReference>
<evidence type="ECO:0000256" key="1">
    <source>
        <dbReference type="ARBA" id="ARBA00004123"/>
    </source>
</evidence>
<dbReference type="PANTHER" id="PTHR12749:SF0">
    <property type="entry name" value="DNA EXCISION REPAIR PROTEIN ERCC-1"/>
    <property type="match status" value="1"/>
</dbReference>
<dbReference type="Gene3D" id="1.10.150.20">
    <property type="entry name" value="5' to 3' exonuclease, C-terminal subdomain"/>
    <property type="match status" value="1"/>
</dbReference>